<protein>
    <submittedName>
        <fullName evidence="1">Uncharacterized protein</fullName>
    </submittedName>
</protein>
<accession>A0A4V1LP27</accession>
<dbReference type="Proteomes" id="UP000290657">
    <property type="component" value="Unassembled WGS sequence"/>
</dbReference>
<comment type="caution">
    <text evidence="1">The sequence shown here is derived from an EMBL/GenBank/DDBJ whole genome shotgun (WGS) entry which is preliminary data.</text>
</comment>
<dbReference type="OrthoDB" id="5344536at2"/>
<reference evidence="1 2" key="1">
    <citation type="submission" date="2017-10" db="EMBL/GenBank/DDBJ databases">
        <title>Genomics of the genus Arcobacter.</title>
        <authorList>
            <person name="Perez-Cataluna A."/>
            <person name="Figueras M.J."/>
        </authorList>
    </citation>
    <scope>NUCLEOTIDE SEQUENCE [LARGE SCALE GENOMIC DNA]</scope>
    <source>
        <strain evidence="1 2">CECT 8987</strain>
    </source>
</reference>
<proteinExistence type="predicted"/>
<keyword evidence="2" id="KW-1185">Reference proteome</keyword>
<sequence length="93" mass="10551">MKPNPTVLLLKGNGPISINNELLELYPATTCHGAIGFPLKSLRADNVCIVNDLEHFWVVEKEILDKPICFVYAYEPLSEEDLQKIHTPSLRYI</sequence>
<dbReference type="RefSeq" id="WP_128995923.1">
    <property type="nucleotide sequence ID" value="NZ_PDKN01000003.1"/>
</dbReference>
<gene>
    <name evidence="1" type="ORF">CRV04_06010</name>
</gene>
<evidence type="ECO:0000313" key="2">
    <source>
        <dbReference type="Proteomes" id="UP000290657"/>
    </source>
</evidence>
<organism evidence="1 2">
    <name type="scientific">Candidatus Marinarcus aquaticus</name>
    <dbReference type="NCBI Taxonomy" id="2044504"/>
    <lineage>
        <taxon>Bacteria</taxon>
        <taxon>Pseudomonadati</taxon>
        <taxon>Campylobacterota</taxon>
        <taxon>Epsilonproteobacteria</taxon>
        <taxon>Campylobacterales</taxon>
        <taxon>Arcobacteraceae</taxon>
        <taxon>Candidatus Marinarcus</taxon>
    </lineage>
</organism>
<name>A0A4V1LP27_9BACT</name>
<dbReference type="AlphaFoldDB" id="A0A4V1LP27"/>
<dbReference type="EMBL" id="PDKN01000003">
    <property type="protein sequence ID" value="RXJ58060.1"/>
    <property type="molecule type" value="Genomic_DNA"/>
</dbReference>
<evidence type="ECO:0000313" key="1">
    <source>
        <dbReference type="EMBL" id="RXJ58060.1"/>
    </source>
</evidence>